<proteinExistence type="predicted"/>
<feature type="transmembrane region" description="Helical" evidence="1">
    <location>
        <begin position="85"/>
        <end position="102"/>
    </location>
</feature>
<name>D5L2E2_9VIRU</name>
<evidence type="ECO:0000313" key="2">
    <source>
        <dbReference type="EMBL" id="ADE29201.1"/>
    </source>
</evidence>
<keyword evidence="1" id="KW-0812">Transmembrane</keyword>
<dbReference type="EMBL" id="GU735185">
    <property type="protein sequence ID" value="ADE29201.1"/>
    <property type="molecule type" value="Genomic_DNA"/>
</dbReference>
<organism evidence="2">
    <name type="scientific">uncultured virus</name>
    <dbReference type="NCBI Taxonomy" id="340016"/>
    <lineage>
        <taxon>Viruses</taxon>
        <taxon>environmental samples</taxon>
    </lineage>
</organism>
<protein>
    <submittedName>
        <fullName evidence="2">Hypothetical membrane protein</fullName>
    </submittedName>
</protein>
<keyword evidence="1" id="KW-0472">Membrane</keyword>
<feature type="transmembrane region" description="Helical" evidence="1">
    <location>
        <begin position="108"/>
        <end position="129"/>
    </location>
</feature>
<reference evidence="2" key="1">
    <citation type="journal article" date="2010" name="Environ. Microbiol.">
        <title>The metavirome of a hypersaline environment.</title>
        <authorList>
            <person name="Santos F."/>
            <person name="Yarza P."/>
            <person name="Parro V."/>
            <person name="Briones C."/>
            <person name="Anton J."/>
        </authorList>
    </citation>
    <scope>NUCLEOTIDE SEQUENCE</scope>
</reference>
<accession>D5L2E2</accession>
<keyword evidence="1" id="KW-1133">Transmembrane helix</keyword>
<sequence length="154" mass="16868">MVFVWYKMAKPQIAVRVDKPFYEKFEEYVEEHDVSQAEAARELLYDGMEEHRRKNIENTITDLDKALRADGGIPSRDEVKRLQKAMTLQTVALGGGVLYASALSSFNIPASATAIFGGIVVILLSFAAYKLLGVIKNGGTESATATPDPDGDAR</sequence>
<evidence type="ECO:0000256" key="1">
    <source>
        <dbReference type="SAM" id="Phobius"/>
    </source>
</evidence>